<gene>
    <name evidence="2" type="ORF">EHS24_006637</name>
</gene>
<organism evidence="2 3">
    <name type="scientific">Apiotrichum porosum</name>
    <dbReference type="NCBI Taxonomy" id="105984"/>
    <lineage>
        <taxon>Eukaryota</taxon>
        <taxon>Fungi</taxon>
        <taxon>Dikarya</taxon>
        <taxon>Basidiomycota</taxon>
        <taxon>Agaricomycotina</taxon>
        <taxon>Tremellomycetes</taxon>
        <taxon>Trichosporonales</taxon>
        <taxon>Trichosporonaceae</taxon>
        <taxon>Apiotrichum</taxon>
    </lineage>
</organism>
<dbReference type="Proteomes" id="UP000279236">
    <property type="component" value="Unassembled WGS sequence"/>
</dbReference>
<evidence type="ECO:0000256" key="1">
    <source>
        <dbReference type="SAM" id="MobiDB-lite"/>
    </source>
</evidence>
<dbReference type="EMBL" id="RSCE01000003">
    <property type="protein sequence ID" value="RSH85048.1"/>
    <property type="molecule type" value="Genomic_DNA"/>
</dbReference>
<comment type="caution">
    <text evidence="2">The sequence shown here is derived from an EMBL/GenBank/DDBJ whole genome shotgun (WGS) entry which is preliminary data.</text>
</comment>
<dbReference type="AlphaFoldDB" id="A0A427Y1Q1"/>
<dbReference type="GeneID" id="39591180"/>
<accession>A0A427Y1Q1</accession>
<keyword evidence="3" id="KW-1185">Reference proteome</keyword>
<name>A0A427Y1Q1_9TREE</name>
<proteinExistence type="predicted"/>
<evidence type="ECO:0000313" key="3">
    <source>
        <dbReference type="Proteomes" id="UP000279236"/>
    </source>
</evidence>
<sequence length="451" mass="49559">MASTPGGSHSKPRSYGAYSNALETFTTDLHDPLGDELRLNTSSDHLPSEATATDDGCNASDDHGDQDTDGPVEVVTLMQQQEKPHPSLSVTIDHTAHPHIIDRIVEFACRDALNAFRPTSKAFHARVSRILDTHIALVHLGGSIPADPEDMLSWPADLNEVERVERRWAAIRGKTLDWQSSSKWGDHVLFCSLAHAAPVAATVFRRIRVVDIHFMPDPQVLMIYQACIAAMEPELETVRLIDVTETNWAGECPIVAPTFVVFLSTSLCAFGECPDAFLRPPAQGVKKLVINFAVYQSYLGTPNSTWYVELAHIPFLTRIPDCVEDVVIILSPTSDPPEQKPLASGISKQDLFVALVDCVDRFIEDKTFTVVGMAEPAAARFRSAARGMLMYSRLRPGDMGIGDNGKPSAAQLEAREGPGVDLLLTKLSLVSREEYAQEVGEREMDLYVEPT</sequence>
<evidence type="ECO:0000313" key="2">
    <source>
        <dbReference type="EMBL" id="RSH85048.1"/>
    </source>
</evidence>
<dbReference type="RefSeq" id="XP_028478496.1">
    <property type="nucleotide sequence ID" value="XM_028622044.1"/>
</dbReference>
<feature type="region of interest" description="Disordered" evidence="1">
    <location>
        <begin position="29"/>
        <end position="70"/>
    </location>
</feature>
<reference evidence="2 3" key="1">
    <citation type="submission" date="2018-11" db="EMBL/GenBank/DDBJ databases">
        <title>Genome sequence of Apiotrichum porosum DSM 27194.</title>
        <authorList>
            <person name="Aliyu H."/>
            <person name="Gorte O."/>
            <person name="Ochsenreither K."/>
        </authorList>
    </citation>
    <scope>NUCLEOTIDE SEQUENCE [LARGE SCALE GENOMIC DNA]</scope>
    <source>
        <strain evidence="2 3">DSM 27194</strain>
    </source>
</reference>
<feature type="compositionally biased region" description="Basic and acidic residues" evidence="1">
    <location>
        <begin position="29"/>
        <end position="38"/>
    </location>
</feature>
<protein>
    <submittedName>
        <fullName evidence="2">Uncharacterized protein</fullName>
    </submittedName>
</protein>